<evidence type="ECO:0000256" key="1">
    <source>
        <dbReference type="ARBA" id="ARBA00022553"/>
    </source>
</evidence>
<dbReference type="InterPro" id="IPR001789">
    <property type="entry name" value="Sig_transdc_resp-reg_receiver"/>
</dbReference>
<evidence type="ECO:0000256" key="4">
    <source>
        <dbReference type="ARBA" id="ARBA00023125"/>
    </source>
</evidence>
<dbReference type="SMART" id="SM00421">
    <property type="entry name" value="HTH_LUXR"/>
    <property type="match status" value="2"/>
</dbReference>
<reference evidence="10 11" key="1">
    <citation type="submission" date="2024-10" db="EMBL/GenBank/DDBJ databases">
        <title>Updated reference genomes for cyclostephanoid diatoms.</title>
        <authorList>
            <person name="Roberts W.R."/>
            <person name="Alverson A.J."/>
        </authorList>
    </citation>
    <scope>NUCLEOTIDE SEQUENCE [LARGE SCALE GENOMIC DNA]</scope>
    <source>
        <strain evidence="10 11">AJA276-08</strain>
    </source>
</reference>
<evidence type="ECO:0000256" key="7">
    <source>
        <dbReference type="SAM" id="Coils"/>
    </source>
</evidence>
<dbReference type="CDD" id="cd06170">
    <property type="entry name" value="LuxR_C_like"/>
    <property type="match status" value="1"/>
</dbReference>
<sequence length="440" mass="48660">MVSPGIVQKLLCILKCCYVAIAFSSGRRGLRRGQSLIRQSKSMTEKKTSSESRGRRILLVEDEGDLRSAIGKFLAKNGYFVTGVSDARSAILVCRGIVRPVPSGSSSGYRYKFDPNFAHHTDGENLTNSSTTQNHSTQIPDCVVLDIQLVGSMNGLGLLKIIRSDPMLASLPVVLLTAKGKVEDRIVGYEHGADAYLPKPFDPDELVSIVNGLLLRDKISRPSNMNTKNIAVYGDLKRELMEVKALLSLDAPPRSAKSEISADSLRRDILEIKDAIKGNTEIISLVARGKSNKDIANELECSVSKVEKHVTAMFKKANVNKRADLVSWWGEYSKDMKNMDAKVDVDASGSRLDKEAPDEVAQVESRPSPSLTKAERVVMELLERGLTTEEIISTTQSTKRRISEQLDSLKRKARVKNRTELIRWWIDSEKGKREGNSSIG</sequence>
<dbReference type="EMBL" id="JALLAZ020001776">
    <property type="protein sequence ID" value="KAL3764390.1"/>
    <property type="molecule type" value="Genomic_DNA"/>
</dbReference>
<keyword evidence="4" id="KW-0238">DNA-binding</keyword>
<dbReference type="AlphaFoldDB" id="A0ABD3MJX4"/>
<dbReference type="SUPFAM" id="SSF46894">
    <property type="entry name" value="C-terminal effector domain of the bipartite response regulators"/>
    <property type="match status" value="2"/>
</dbReference>
<dbReference type="Gene3D" id="3.40.50.2300">
    <property type="match status" value="1"/>
</dbReference>
<proteinExistence type="predicted"/>
<dbReference type="Pfam" id="PF00072">
    <property type="entry name" value="Response_reg"/>
    <property type="match status" value="1"/>
</dbReference>
<keyword evidence="3" id="KW-0805">Transcription regulation</keyword>
<dbReference type="SUPFAM" id="SSF52172">
    <property type="entry name" value="CheY-like"/>
    <property type="match status" value="1"/>
</dbReference>
<keyword evidence="1 6" id="KW-0597">Phosphoprotein</keyword>
<name>A0ABD3MJX4_9STRA</name>
<evidence type="ECO:0000256" key="6">
    <source>
        <dbReference type="PROSITE-ProRule" id="PRU00169"/>
    </source>
</evidence>
<dbReference type="SMART" id="SM00448">
    <property type="entry name" value="REC"/>
    <property type="match status" value="1"/>
</dbReference>
<dbReference type="InterPro" id="IPR000792">
    <property type="entry name" value="Tscrpt_reg_LuxR_C"/>
</dbReference>
<dbReference type="Pfam" id="PF00196">
    <property type="entry name" value="GerE"/>
    <property type="match status" value="1"/>
</dbReference>
<organism evidence="10 11">
    <name type="scientific">Stephanodiscus triporus</name>
    <dbReference type="NCBI Taxonomy" id="2934178"/>
    <lineage>
        <taxon>Eukaryota</taxon>
        <taxon>Sar</taxon>
        <taxon>Stramenopiles</taxon>
        <taxon>Ochrophyta</taxon>
        <taxon>Bacillariophyta</taxon>
        <taxon>Coscinodiscophyceae</taxon>
        <taxon>Thalassiosirophycidae</taxon>
        <taxon>Stephanodiscales</taxon>
        <taxon>Stephanodiscaceae</taxon>
        <taxon>Stephanodiscus</taxon>
    </lineage>
</organism>
<accession>A0ABD3MJX4</accession>
<dbReference type="Gene3D" id="1.10.10.10">
    <property type="entry name" value="Winged helix-like DNA-binding domain superfamily/Winged helix DNA-binding domain"/>
    <property type="match status" value="2"/>
</dbReference>
<protein>
    <recommendedName>
        <fullName evidence="9">Response regulatory domain-containing protein</fullName>
    </recommendedName>
</protein>
<dbReference type="GO" id="GO:0003677">
    <property type="term" value="F:DNA binding"/>
    <property type="evidence" value="ECO:0007669"/>
    <property type="project" value="UniProtKB-KW"/>
</dbReference>
<feature type="region of interest" description="Disordered" evidence="8">
    <location>
        <begin position="347"/>
        <end position="369"/>
    </location>
</feature>
<evidence type="ECO:0000256" key="8">
    <source>
        <dbReference type="SAM" id="MobiDB-lite"/>
    </source>
</evidence>
<evidence type="ECO:0000256" key="2">
    <source>
        <dbReference type="ARBA" id="ARBA00023012"/>
    </source>
</evidence>
<keyword evidence="2" id="KW-0902">Two-component regulatory system</keyword>
<feature type="modified residue" description="4-aspartylphosphate" evidence="6">
    <location>
        <position position="146"/>
    </location>
</feature>
<dbReference type="PANTHER" id="PTHR48111:SF1">
    <property type="entry name" value="TWO-COMPONENT RESPONSE REGULATOR ORR33"/>
    <property type="match status" value="1"/>
</dbReference>
<feature type="coiled-coil region" evidence="7">
    <location>
        <begin position="392"/>
        <end position="419"/>
    </location>
</feature>
<feature type="domain" description="Response regulatory" evidence="9">
    <location>
        <begin position="56"/>
        <end position="214"/>
    </location>
</feature>
<evidence type="ECO:0000256" key="5">
    <source>
        <dbReference type="ARBA" id="ARBA00023163"/>
    </source>
</evidence>
<dbReference type="InterPro" id="IPR036388">
    <property type="entry name" value="WH-like_DNA-bd_sf"/>
</dbReference>
<dbReference type="InterPro" id="IPR011006">
    <property type="entry name" value="CheY-like_superfamily"/>
</dbReference>
<keyword evidence="7" id="KW-0175">Coiled coil</keyword>
<feature type="compositionally biased region" description="Basic and acidic residues" evidence="8">
    <location>
        <begin position="347"/>
        <end position="357"/>
    </location>
</feature>
<evidence type="ECO:0000259" key="9">
    <source>
        <dbReference type="PROSITE" id="PS50110"/>
    </source>
</evidence>
<keyword evidence="5" id="KW-0804">Transcription</keyword>
<evidence type="ECO:0000313" key="10">
    <source>
        <dbReference type="EMBL" id="KAL3764390.1"/>
    </source>
</evidence>
<dbReference type="Proteomes" id="UP001530315">
    <property type="component" value="Unassembled WGS sequence"/>
</dbReference>
<gene>
    <name evidence="10" type="ORF">ACHAW5_005131</name>
</gene>
<comment type="caution">
    <text evidence="10">The sequence shown here is derived from an EMBL/GenBank/DDBJ whole genome shotgun (WGS) entry which is preliminary data.</text>
</comment>
<evidence type="ECO:0000256" key="3">
    <source>
        <dbReference type="ARBA" id="ARBA00023015"/>
    </source>
</evidence>
<dbReference type="CDD" id="cd17574">
    <property type="entry name" value="REC_OmpR"/>
    <property type="match status" value="1"/>
</dbReference>
<dbReference type="PROSITE" id="PS50110">
    <property type="entry name" value="RESPONSE_REGULATORY"/>
    <property type="match status" value="1"/>
</dbReference>
<dbReference type="GO" id="GO:0000160">
    <property type="term" value="P:phosphorelay signal transduction system"/>
    <property type="evidence" value="ECO:0007669"/>
    <property type="project" value="UniProtKB-KW"/>
</dbReference>
<dbReference type="PANTHER" id="PTHR48111">
    <property type="entry name" value="REGULATOR OF RPOS"/>
    <property type="match status" value="1"/>
</dbReference>
<evidence type="ECO:0000313" key="11">
    <source>
        <dbReference type="Proteomes" id="UP001530315"/>
    </source>
</evidence>
<dbReference type="InterPro" id="IPR039420">
    <property type="entry name" value="WalR-like"/>
</dbReference>
<keyword evidence="11" id="KW-1185">Reference proteome</keyword>
<dbReference type="InterPro" id="IPR016032">
    <property type="entry name" value="Sig_transdc_resp-reg_C-effctor"/>
</dbReference>